<dbReference type="eggNOG" id="ENOG502QU70">
    <property type="taxonomic scope" value="Eukaryota"/>
</dbReference>
<accession>G0S581</accession>
<feature type="region of interest" description="Disordered" evidence="1">
    <location>
        <begin position="535"/>
        <end position="554"/>
    </location>
</feature>
<feature type="region of interest" description="Disordered" evidence="1">
    <location>
        <begin position="562"/>
        <end position="768"/>
    </location>
</feature>
<dbReference type="PANTHER" id="PTHR35859:SF4">
    <property type="entry name" value="MEMBRANE CHANNEL PROTEIN, PUTATIVE (AFU_ORTHOLOGUE AFUA_6G11300)-RELATED"/>
    <property type="match status" value="1"/>
</dbReference>
<dbReference type="GeneID" id="18257295"/>
<dbReference type="KEGG" id="cthr:CTHT_0032570"/>
<feature type="compositionally biased region" description="Polar residues" evidence="1">
    <location>
        <begin position="252"/>
        <end position="263"/>
    </location>
</feature>
<dbReference type="RefSeq" id="XP_006693696.1">
    <property type="nucleotide sequence ID" value="XM_006693633.1"/>
</dbReference>
<evidence type="ECO:0000256" key="1">
    <source>
        <dbReference type="SAM" id="MobiDB-lite"/>
    </source>
</evidence>
<protein>
    <recommendedName>
        <fullName evidence="3">Calcium channel YVC1-like C-terminal transmembrane domain-containing protein</fullName>
    </recommendedName>
</protein>
<feature type="region of interest" description="Disordered" evidence="1">
    <location>
        <begin position="321"/>
        <end position="362"/>
    </location>
</feature>
<keyword evidence="2" id="KW-0472">Membrane</keyword>
<dbReference type="InterPro" id="IPR056336">
    <property type="entry name" value="YVC1_C"/>
</dbReference>
<keyword evidence="5" id="KW-1185">Reference proteome</keyword>
<dbReference type="HOGENOM" id="CLU_363689_0_0_1"/>
<dbReference type="Proteomes" id="UP000008066">
    <property type="component" value="Unassembled WGS sequence"/>
</dbReference>
<dbReference type="STRING" id="759272.G0S581"/>
<evidence type="ECO:0000313" key="4">
    <source>
        <dbReference type="EMBL" id="EGS21400.1"/>
    </source>
</evidence>
<feature type="compositionally biased region" description="Basic and acidic residues" evidence="1">
    <location>
        <begin position="601"/>
        <end position="613"/>
    </location>
</feature>
<evidence type="ECO:0000256" key="2">
    <source>
        <dbReference type="SAM" id="Phobius"/>
    </source>
</evidence>
<sequence length="768" mass="85146">MVKNDALFSYVAPGNLFAWLLMPLRYFMPVDQYVWLNRMVIKVTHFPLLFCIYFYEKYILAADMYEATDLVDKPRHNRASTVHDLVSRSAFFSPSIRVREDSVFGYQKDRVLDEVFRRAPDVRTQRRNERRKTQNNAIRTWMDQQEAGGYTSPHRNYSTMDRVVSTGWERRFSMSRERPSRMHRIYSDMRSAASDPAEFISDAPYPTASEVSKEDGSAARRDYATDTKEVTDGDADGDDELVTNDEDEEDMVTTNNNDETGTAQEHAVETESEYFTTPVNQRSGNLEPSSLDSPRPPTSRRVPLHTRTLSSNTILFMGEEDVKQQQQGHSDSSASGWPAPPSRPVNRPMRSNTLGDGRRSPRRALYLSQQRPRSMVYTGSSGPVFDLSRTAPNRPGLTLDTNITNTTSPSYYSYTSHYSSRHGHYDYHSYHARPLPRRKSLADLIPSPESVIHAPLGNVPSDYTNAGSGGSGGSRGMSSKMMWAKMKSLEASLGGIAREMRSLRKSVPNTAHNSGEEEDGLRRGAFIDEEELEEGLVAGGGSGGGSVSGSGGDRRRRYHWRHQQYHQERQQQQQQQRLPFPGSDPSSTASVVGGSGAFIEVAREKDRDRERMGGLRRSRTLPKRIHHHHTSSQYLSQQQQQQQAGPCPSSATGVSSGRRSSVFRSPRSAAGSSTTTPSTAINTAAASGLGIAASSSSRKGKEKEVGGPDPVDEMAPLLPPPAMATTTEDESEDVSEGHAVSPGDTSMLGSSARGKRTRRRRRGSVASL</sequence>
<keyword evidence="2" id="KW-1133">Transmembrane helix</keyword>
<feature type="domain" description="Calcium channel YVC1-like C-terminal transmembrane" evidence="3">
    <location>
        <begin position="2"/>
        <end position="72"/>
    </location>
</feature>
<feature type="compositionally biased region" description="Basic residues" evidence="1">
    <location>
        <begin position="753"/>
        <end position="768"/>
    </location>
</feature>
<dbReference type="OrthoDB" id="2373987at2759"/>
<dbReference type="InterPro" id="IPR052971">
    <property type="entry name" value="TRP_calcium_channel"/>
</dbReference>
<name>G0S581_CHATD</name>
<dbReference type="PANTHER" id="PTHR35859">
    <property type="entry name" value="NONSELECTIVE CATION CHANNEL PROTEIN"/>
    <property type="match status" value="1"/>
</dbReference>
<gene>
    <name evidence="4" type="ORF">CTHT_0032570</name>
</gene>
<feature type="compositionally biased region" description="Gly residues" evidence="1">
    <location>
        <begin position="537"/>
        <end position="551"/>
    </location>
</feature>
<feature type="compositionally biased region" description="Basic and acidic residues" evidence="1">
    <location>
        <begin position="211"/>
        <end position="231"/>
    </location>
</feature>
<reference evidence="4 5" key="1">
    <citation type="journal article" date="2011" name="Cell">
        <title>Insight into structure and assembly of the nuclear pore complex by utilizing the genome of a eukaryotic thermophile.</title>
        <authorList>
            <person name="Amlacher S."/>
            <person name="Sarges P."/>
            <person name="Flemming D."/>
            <person name="van Noort V."/>
            <person name="Kunze R."/>
            <person name="Devos D.P."/>
            <person name="Arumugam M."/>
            <person name="Bork P."/>
            <person name="Hurt E."/>
        </authorList>
    </citation>
    <scope>NUCLEOTIDE SEQUENCE [LARGE SCALE GENOMIC DNA]</scope>
    <source>
        <strain evidence="5">DSM 1495 / CBS 144.50 / IMI 039719</strain>
    </source>
</reference>
<feature type="compositionally biased region" description="Acidic residues" evidence="1">
    <location>
        <begin position="232"/>
        <end position="251"/>
    </location>
</feature>
<evidence type="ECO:0000259" key="3">
    <source>
        <dbReference type="Pfam" id="PF23317"/>
    </source>
</evidence>
<keyword evidence="2" id="KW-0812">Transmembrane</keyword>
<dbReference type="EMBL" id="GL988041">
    <property type="protein sequence ID" value="EGS21400.1"/>
    <property type="molecule type" value="Genomic_DNA"/>
</dbReference>
<evidence type="ECO:0000313" key="5">
    <source>
        <dbReference type="Proteomes" id="UP000008066"/>
    </source>
</evidence>
<proteinExistence type="predicted"/>
<feature type="transmembrane region" description="Helical" evidence="2">
    <location>
        <begin position="6"/>
        <end position="27"/>
    </location>
</feature>
<feature type="region of interest" description="Disordered" evidence="1">
    <location>
        <begin position="198"/>
        <end position="308"/>
    </location>
</feature>
<dbReference type="AlphaFoldDB" id="G0S581"/>
<dbReference type="Pfam" id="PF23317">
    <property type="entry name" value="YVC1_C"/>
    <property type="match status" value="1"/>
</dbReference>
<feature type="compositionally biased region" description="Low complexity" evidence="1">
    <location>
        <begin position="637"/>
        <end position="697"/>
    </location>
</feature>
<feature type="compositionally biased region" description="Basic residues" evidence="1">
    <location>
        <begin position="614"/>
        <end position="630"/>
    </location>
</feature>
<feature type="compositionally biased region" description="Polar residues" evidence="1">
    <location>
        <begin position="324"/>
        <end position="335"/>
    </location>
</feature>
<organism evidence="5">
    <name type="scientific">Chaetomium thermophilum (strain DSM 1495 / CBS 144.50 / IMI 039719)</name>
    <name type="common">Thermochaetoides thermophila</name>
    <dbReference type="NCBI Taxonomy" id="759272"/>
    <lineage>
        <taxon>Eukaryota</taxon>
        <taxon>Fungi</taxon>
        <taxon>Dikarya</taxon>
        <taxon>Ascomycota</taxon>
        <taxon>Pezizomycotina</taxon>
        <taxon>Sordariomycetes</taxon>
        <taxon>Sordariomycetidae</taxon>
        <taxon>Sordariales</taxon>
        <taxon>Chaetomiaceae</taxon>
        <taxon>Thermochaetoides</taxon>
    </lineage>
</organism>
<feature type="compositionally biased region" description="Polar residues" evidence="1">
    <location>
        <begin position="273"/>
        <end position="292"/>
    </location>
</feature>
<dbReference type="OMA" id="NNAIRTW"/>